<dbReference type="NCBIfam" id="TIGR00751">
    <property type="entry name" value="menA"/>
    <property type="match status" value="1"/>
</dbReference>
<evidence type="ECO:0000256" key="2">
    <source>
        <dbReference type="ARBA" id="ARBA00022428"/>
    </source>
</evidence>
<dbReference type="GO" id="GO:0005886">
    <property type="term" value="C:plasma membrane"/>
    <property type="evidence" value="ECO:0007669"/>
    <property type="project" value="UniProtKB-SubCell"/>
</dbReference>
<keyword evidence="2 8" id="KW-0474">Menaquinone biosynthesis</keyword>
<dbReference type="InterPro" id="IPR044878">
    <property type="entry name" value="UbiA_sf"/>
</dbReference>
<comment type="catalytic activity">
    <reaction evidence="8">
        <text>an all-trans-polyprenyl diphosphate + 1,4-dihydroxy-2-naphthoate + H(+) = a 2-demethylmenaquinol + CO2 + diphosphate</text>
        <dbReference type="Rhea" id="RHEA:26478"/>
        <dbReference type="Rhea" id="RHEA-COMP:9563"/>
        <dbReference type="Rhea" id="RHEA-COMP:9564"/>
        <dbReference type="ChEBI" id="CHEBI:11173"/>
        <dbReference type="ChEBI" id="CHEBI:15378"/>
        <dbReference type="ChEBI" id="CHEBI:16526"/>
        <dbReference type="ChEBI" id="CHEBI:33019"/>
        <dbReference type="ChEBI" id="CHEBI:55437"/>
        <dbReference type="ChEBI" id="CHEBI:58914"/>
        <dbReference type="EC" id="2.5.1.74"/>
    </reaction>
</comment>
<sequence>MVKPSVVTLHCRLRATTIRLCRFRPMVKPSVVTLRCRLRATTIRLPDMASAAQWLEGARPRTLPNAIAPVLVGTGAAASLDAAVWWKALLSLLVSLALIIGVNYANDYSDGIRGTDDERVGPLRLVGSGLASPAAVRGAAIACLSVGAIFGLILVITTAWWLLLIGAACLAGAWFYTGGSKPYGYSGFGEIAVFVFFGLVAVLGTEFVQAERLDWAGLVGAIAVGAFSSAVLVTNNLRDIPTDSVTGKTTLAVKLGDTRTRTLHLVLMVVPFVASLLLVLRTPWALVGLLAIPLAVRSHAPVRGGQQGPGLIPSLRDTGLAMLGWSLLTALALGLG</sequence>
<evidence type="ECO:0000256" key="4">
    <source>
        <dbReference type="ARBA" id="ARBA00022679"/>
    </source>
</evidence>
<dbReference type="GO" id="GO:0042371">
    <property type="term" value="P:vitamin K biosynthetic process"/>
    <property type="evidence" value="ECO:0007669"/>
    <property type="project" value="TreeGrafter"/>
</dbReference>
<feature type="transmembrane region" description="Helical" evidence="8">
    <location>
        <begin position="215"/>
        <end position="234"/>
    </location>
</feature>
<gene>
    <name evidence="8 10" type="primary">menA</name>
    <name evidence="10" type="ORF">NCTC13184_06799</name>
</gene>
<keyword evidence="7 8" id="KW-0472">Membrane</keyword>
<feature type="transmembrane region" description="Helical" evidence="8">
    <location>
        <begin position="317"/>
        <end position="335"/>
    </location>
</feature>
<accession>A0A378X3S0</accession>
<dbReference type="Proteomes" id="UP000255082">
    <property type="component" value="Unassembled WGS sequence"/>
</dbReference>
<dbReference type="EC" id="2.5.1.74" evidence="8 9"/>
<keyword evidence="5 8" id="KW-0812">Transmembrane</keyword>
<evidence type="ECO:0000313" key="11">
    <source>
        <dbReference type="Proteomes" id="UP000255082"/>
    </source>
</evidence>
<dbReference type="AlphaFoldDB" id="A0A378X3S0"/>
<evidence type="ECO:0000256" key="3">
    <source>
        <dbReference type="ARBA" id="ARBA00022475"/>
    </source>
</evidence>
<evidence type="ECO:0000256" key="8">
    <source>
        <dbReference type="HAMAP-Rule" id="MF_01937"/>
    </source>
</evidence>
<evidence type="ECO:0000256" key="7">
    <source>
        <dbReference type="ARBA" id="ARBA00023136"/>
    </source>
</evidence>
<dbReference type="UniPathway" id="UPA00079">
    <property type="reaction ID" value="UER00168"/>
</dbReference>
<evidence type="ECO:0000256" key="9">
    <source>
        <dbReference type="NCBIfam" id="TIGR00751"/>
    </source>
</evidence>
<protein>
    <recommendedName>
        <fullName evidence="8 9">1,4-dihydroxy-2-naphthoate octaprenyltransferase</fullName>
        <shortName evidence="8">DHNA-octaprenyltransferase</shortName>
        <ecNumber evidence="8 9">2.5.1.74</ecNumber>
    </recommendedName>
</protein>
<feature type="transmembrane region" description="Helical" evidence="8">
    <location>
        <begin position="134"/>
        <end position="155"/>
    </location>
</feature>
<evidence type="ECO:0000256" key="6">
    <source>
        <dbReference type="ARBA" id="ARBA00022989"/>
    </source>
</evidence>
<dbReference type="EMBL" id="UGRU01000001">
    <property type="protein sequence ID" value="SUA48250.1"/>
    <property type="molecule type" value="Genomic_DNA"/>
</dbReference>
<reference evidence="10 11" key="1">
    <citation type="submission" date="2018-06" db="EMBL/GenBank/DDBJ databases">
        <authorList>
            <consortium name="Pathogen Informatics"/>
            <person name="Doyle S."/>
        </authorList>
    </citation>
    <scope>NUCLEOTIDE SEQUENCE [LARGE SCALE GENOMIC DNA]</scope>
    <source>
        <strain evidence="10 11">NCTC13184</strain>
    </source>
</reference>
<feature type="transmembrane region" description="Helical" evidence="8">
    <location>
        <begin position="263"/>
        <end position="296"/>
    </location>
</feature>
<dbReference type="InterPro" id="IPR000537">
    <property type="entry name" value="UbiA_prenyltransferase"/>
</dbReference>
<comment type="pathway">
    <text evidence="8">Quinol/quinone metabolism; menaquinone biosynthesis; menaquinol from 1,4-dihydroxy-2-naphthoate: step 1/2.</text>
</comment>
<name>A0A378X3S0_9NOCA</name>
<organism evidence="10 11">
    <name type="scientific">Nocardia africana</name>
    <dbReference type="NCBI Taxonomy" id="134964"/>
    <lineage>
        <taxon>Bacteria</taxon>
        <taxon>Bacillati</taxon>
        <taxon>Actinomycetota</taxon>
        <taxon>Actinomycetes</taxon>
        <taxon>Mycobacteriales</taxon>
        <taxon>Nocardiaceae</taxon>
        <taxon>Nocardia</taxon>
    </lineage>
</organism>
<feature type="transmembrane region" description="Helical" evidence="8">
    <location>
        <begin position="160"/>
        <end position="177"/>
    </location>
</feature>
<dbReference type="GO" id="GO:0046428">
    <property type="term" value="F:1,4-dihydroxy-2-naphthoate polyprenyltransferase activity"/>
    <property type="evidence" value="ECO:0007669"/>
    <property type="project" value="UniProtKB-UniRule"/>
</dbReference>
<comment type="subcellular location">
    <subcellularLocation>
        <location evidence="8">Cell membrane</location>
        <topology evidence="8">Multi-pass membrane protein</topology>
    </subcellularLocation>
    <subcellularLocation>
        <location evidence="1">Membrane</location>
        <topology evidence="1">Multi-pass membrane protein</topology>
    </subcellularLocation>
</comment>
<keyword evidence="6 8" id="KW-1133">Transmembrane helix</keyword>
<feature type="transmembrane region" description="Helical" evidence="8">
    <location>
        <begin position="183"/>
        <end position="203"/>
    </location>
</feature>
<dbReference type="NCBIfam" id="NF004751">
    <property type="entry name" value="PRK06080.1-3"/>
    <property type="match status" value="1"/>
</dbReference>
<dbReference type="Pfam" id="PF01040">
    <property type="entry name" value="UbiA"/>
    <property type="match status" value="1"/>
</dbReference>
<comment type="similarity">
    <text evidence="8">Belongs to the MenA family. Type 1 subfamily.</text>
</comment>
<dbReference type="PANTHER" id="PTHR13929:SF0">
    <property type="entry name" value="UBIA PRENYLTRANSFERASE DOMAIN-CONTAINING PROTEIN 1"/>
    <property type="match status" value="1"/>
</dbReference>
<dbReference type="PANTHER" id="PTHR13929">
    <property type="entry name" value="1,4-DIHYDROXY-2-NAPHTHOATE OCTAPRENYLTRANSFERASE"/>
    <property type="match status" value="1"/>
</dbReference>
<feature type="transmembrane region" description="Helical" evidence="8">
    <location>
        <begin position="84"/>
        <end position="105"/>
    </location>
</feature>
<dbReference type="GO" id="GO:0009234">
    <property type="term" value="P:menaquinone biosynthetic process"/>
    <property type="evidence" value="ECO:0007669"/>
    <property type="project" value="UniProtKB-UniRule"/>
</dbReference>
<dbReference type="Gene3D" id="1.10.357.140">
    <property type="entry name" value="UbiA prenyltransferase"/>
    <property type="match status" value="1"/>
</dbReference>
<proteinExistence type="inferred from homology"/>
<evidence type="ECO:0000256" key="1">
    <source>
        <dbReference type="ARBA" id="ARBA00004141"/>
    </source>
</evidence>
<keyword evidence="3 8" id="KW-1003">Cell membrane</keyword>
<dbReference type="PIRSF" id="PIRSF005355">
    <property type="entry name" value="UBIAD1"/>
    <property type="match status" value="1"/>
</dbReference>
<dbReference type="CDD" id="cd13962">
    <property type="entry name" value="PT_UbiA_UBIAD1"/>
    <property type="match status" value="1"/>
</dbReference>
<dbReference type="HAMAP" id="MF_01937">
    <property type="entry name" value="MenA_1"/>
    <property type="match status" value="1"/>
</dbReference>
<evidence type="ECO:0000313" key="10">
    <source>
        <dbReference type="EMBL" id="SUA48250.1"/>
    </source>
</evidence>
<evidence type="ECO:0000256" key="5">
    <source>
        <dbReference type="ARBA" id="ARBA00022692"/>
    </source>
</evidence>
<dbReference type="InterPro" id="IPR004657">
    <property type="entry name" value="MenA"/>
</dbReference>
<comment type="function">
    <text evidence="8">Conversion of 1,4-dihydroxy-2-naphthoate (DHNA) to demethylmenaquinone (DMK).</text>
</comment>
<keyword evidence="4 8" id="KW-0808">Transferase</keyword>
<dbReference type="InterPro" id="IPR026046">
    <property type="entry name" value="UBIAD1"/>
</dbReference>